<dbReference type="Gene3D" id="3.30.2310.20">
    <property type="entry name" value="RelE-like"/>
    <property type="match status" value="1"/>
</dbReference>
<evidence type="ECO:0000313" key="3">
    <source>
        <dbReference type="Proteomes" id="UP000317648"/>
    </source>
</evidence>
<dbReference type="AlphaFoldDB" id="A0A518E3C8"/>
<dbReference type="RefSeq" id="WP_145057975.1">
    <property type="nucleotide sequence ID" value="NZ_CP036433.1"/>
</dbReference>
<evidence type="ECO:0000256" key="1">
    <source>
        <dbReference type="ARBA" id="ARBA00022649"/>
    </source>
</evidence>
<reference evidence="2 3" key="1">
    <citation type="submission" date="2019-02" db="EMBL/GenBank/DDBJ databases">
        <title>Deep-cultivation of Planctomycetes and their phenomic and genomic characterization uncovers novel biology.</title>
        <authorList>
            <person name="Wiegand S."/>
            <person name="Jogler M."/>
            <person name="Boedeker C."/>
            <person name="Pinto D."/>
            <person name="Vollmers J."/>
            <person name="Rivas-Marin E."/>
            <person name="Kohn T."/>
            <person name="Peeters S.H."/>
            <person name="Heuer A."/>
            <person name="Rast P."/>
            <person name="Oberbeckmann S."/>
            <person name="Bunk B."/>
            <person name="Jeske O."/>
            <person name="Meyerdierks A."/>
            <person name="Storesund J.E."/>
            <person name="Kallscheuer N."/>
            <person name="Luecker S."/>
            <person name="Lage O.M."/>
            <person name="Pohl T."/>
            <person name="Merkel B.J."/>
            <person name="Hornburger P."/>
            <person name="Mueller R.-W."/>
            <person name="Bruemmer F."/>
            <person name="Labrenz M."/>
            <person name="Spormann A.M."/>
            <person name="Op den Camp H."/>
            <person name="Overmann J."/>
            <person name="Amann R."/>
            <person name="Jetten M.S.M."/>
            <person name="Mascher T."/>
            <person name="Medema M.H."/>
            <person name="Devos D.P."/>
            <person name="Kaster A.-K."/>
            <person name="Ovreas L."/>
            <person name="Rohde M."/>
            <person name="Galperin M.Y."/>
            <person name="Jogler C."/>
        </authorList>
    </citation>
    <scope>NUCLEOTIDE SEQUENCE [LARGE SCALE GENOMIC DNA]</scope>
    <source>
        <strain evidence="2 3">Pla85_3_4</strain>
    </source>
</reference>
<dbReference type="OrthoDB" id="278204at2"/>
<name>A0A518E3C8_9BACT</name>
<keyword evidence="3" id="KW-1185">Reference proteome</keyword>
<keyword evidence="1" id="KW-1277">Toxin-antitoxin system</keyword>
<accession>A0A518E3C8</accession>
<proteinExistence type="predicted"/>
<dbReference type="Proteomes" id="UP000317648">
    <property type="component" value="Chromosome"/>
</dbReference>
<gene>
    <name evidence="2" type="ORF">Pla8534_64670</name>
</gene>
<dbReference type="InterPro" id="IPR035093">
    <property type="entry name" value="RelE/ParE_toxin_dom_sf"/>
</dbReference>
<evidence type="ECO:0000313" key="2">
    <source>
        <dbReference type="EMBL" id="QDU98596.1"/>
    </source>
</evidence>
<dbReference type="InterPro" id="IPR007712">
    <property type="entry name" value="RelE/ParE_toxin"/>
</dbReference>
<organism evidence="2 3">
    <name type="scientific">Lignipirellula cremea</name>
    <dbReference type="NCBI Taxonomy" id="2528010"/>
    <lineage>
        <taxon>Bacteria</taxon>
        <taxon>Pseudomonadati</taxon>
        <taxon>Planctomycetota</taxon>
        <taxon>Planctomycetia</taxon>
        <taxon>Pirellulales</taxon>
        <taxon>Pirellulaceae</taxon>
        <taxon>Lignipirellula</taxon>
    </lineage>
</organism>
<dbReference type="EMBL" id="CP036433">
    <property type="protein sequence ID" value="QDU98596.1"/>
    <property type="molecule type" value="Genomic_DNA"/>
</dbReference>
<protein>
    <submittedName>
        <fullName evidence="2">Plasmid stabilization system protein</fullName>
    </submittedName>
</protein>
<sequence>MLKPVLFHPAADAEANAAWQWYQERSETASSRFFSELAVAIENIQTHPLRYPLYPGVLDYEVRYRSLKRFPYAVVFEILNDRIHVLAVAHVRRRPAYWQERGGRG</sequence>
<dbReference type="Pfam" id="PF05016">
    <property type="entry name" value="ParE_toxin"/>
    <property type="match status" value="1"/>
</dbReference>
<dbReference type="KEGG" id="lcre:Pla8534_64670"/>